<dbReference type="CDD" id="cd03823">
    <property type="entry name" value="GT4_ExpE7-like"/>
    <property type="match status" value="1"/>
</dbReference>
<dbReference type="InterPro" id="IPR050194">
    <property type="entry name" value="Glycosyltransferase_grp1"/>
</dbReference>
<dbReference type="SUPFAM" id="SSF53756">
    <property type="entry name" value="UDP-Glycosyltransferase/glycogen phosphorylase"/>
    <property type="match status" value="1"/>
</dbReference>
<keyword evidence="3" id="KW-0808">Transferase</keyword>
<dbReference type="InterPro" id="IPR001296">
    <property type="entry name" value="Glyco_trans_1"/>
</dbReference>
<keyword evidence="4" id="KW-1185">Reference proteome</keyword>
<evidence type="ECO:0000259" key="2">
    <source>
        <dbReference type="Pfam" id="PF13439"/>
    </source>
</evidence>
<dbReference type="PANTHER" id="PTHR45947:SF13">
    <property type="entry name" value="TRANSFERASE"/>
    <property type="match status" value="1"/>
</dbReference>
<sequence>MRVCFISRFYKPFVRGGAEIYVGTIAEKFSEKGHEVFVITPSPANQSYTEKINNVMVYRISPLNIYNAYESINKPLLLRILYHSFDLFNLHAYLLIRSILQDKNPDIVHINNYKGLSPLAFKAARDLKIPVVFTAHDYSTMCIRANLLNGKGEICENPRIPCKMYNRIQKHIIDDKPDIVTAPSGFVMKQLENAGLFNDARKIVLHNPVETETQPVEKSYDTLDILFVGSLSGHKGPDILIRAFRELENDNLKLHILGKGPDEDELRKLAEGDDRIIFHGFLSGDELMDMYQRANMTVLPSIWYDNSPMVIYESLMNSTPVIASRIGGIPELVRDGYNGFLFEPGSVVELSRILKKISEDPSILKGLERNAYESSQKYSIEDHVKRLEEIYRGLL</sequence>
<protein>
    <submittedName>
        <fullName evidence="3">Glycosyltransferase involved in cell wall biosynthesis</fullName>
    </submittedName>
</protein>
<dbReference type="Gene3D" id="3.40.50.2000">
    <property type="entry name" value="Glycogen Phosphorylase B"/>
    <property type="match status" value="2"/>
</dbReference>
<dbReference type="Proteomes" id="UP000256864">
    <property type="component" value="Unassembled WGS sequence"/>
</dbReference>
<feature type="domain" description="Glycosyl transferase family 1" evidence="1">
    <location>
        <begin position="215"/>
        <end position="373"/>
    </location>
</feature>
<proteinExistence type="predicted"/>
<evidence type="ECO:0000313" key="4">
    <source>
        <dbReference type="Proteomes" id="UP000256864"/>
    </source>
</evidence>
<comment type="caution">
    <text evidence="3">The sequence shown here is derived from an EMBL/GenBank/DDBJ whole genome shotgun (WGS) entry which is preliminary data.</text>
</comment>
<reference evidence="3 4" key="1">
    <citation type="submission" date="2018-07" db="EMBL/GenBank/DDBJ databases">
        <title>Genomic Encyclopedia of Type Strains, Phase IV (KMG-IV): sequencing the most valuable type-strain genomes for metagenomic binning, comparative biology and taxonomic classification.</title>
        <authorList>
            <person name="Goeker M."/>
        </authorList>
    </citation>
    <scope>NUCLEOTIDE SEQUENCE [LARGE SCALE GENOMIC DNA]</scope>
    <source>
        <strain evidence="3 4">DSM 7466</strain>
    </source>
</reference>
<dbReference type="GO" id="GO:0016757">
    <property type="term" value="F:glycosyltransferase activity"/>
    <property type="evidence" value="ECO:0007669"/>
    <property type="project" value="InterPro"/>
</dbReference>
<dbReference type="PANTHER" id="PTHR45947">
    <property type="entry name" value="SULFOQUINOVOSYL TRANSFERASE SQD2"/>
    <property type="match status" value="1"/>
</dbReference>
<dbReference type="EMBL" id="QREL01000001">
    <property type="protein sequence ID" value="REE28984.1"/>
    <property type="molecule type" value="Genomic_DNA"/>
</dbReference>
<dbReference type="RefSeq" id="WP_170130296.1">
    <property type="nucleotide sequence ID" value="NZ_QREL01000001.1"/>
</dbReference>
<feature type="domain" description="Glycosyltransferase subfamily 4-like N-terminal" evidence="2">
    <location>
        <begin position="16"/>
        <end position="212"/>
    </location>
</feature>
<dbReference type="InterPro" id="IPR028098">
    <property type="entry name" value="Glyco_trans_4-like_N"/>
</dbReference>
<name>A0A371NES7_9EURY</name>
<dbReference type="Pfam" id="PF00534">
    <property type="entry name" value="Glycos_transf_1"/>
    <property type="match status" value="1"/>
</dbReference>
<gene>
    <name evidence="3" type="ORF">C7452_1015</name>
</gene>
<evidence type="ECO:0000259" key="1">
    <source>
        <dbReference type="Pfam" id="PF00534"/>
    </source>
</evidence>
<dbReference type="Pfam" id="PF13439">
    <property type="entry name" value="Glyco_transf_4"/>
    <property type="match status" value="1"/>
</dbReference>
<accession>A0A371NES7</accession>
<evidence type="ECO:0000313" key="3">
    <source>
        <dbReference type="EMBL" id="REE28984.1"/>
    </source>
</evidence>
<organism evidence="3 4">
    <name type="scientific">Methanothermobacter defluvii</name>
    <dbReference type="NCBI Taxonomy" id="49339"/>
    <lineage>
        <taxon>Archaea</taxon>
        <taxon>Methanobacteriati</taxon>
        <taxon>Methanobacteriota</taxon>
        <taxon>Methanomada group</taxon>
        <taxon>Methanobacteria</taxon>
        <taxon>Methanobacteriales</taxon>
        <taxon>Methanobacteriaceae</taxon>
        <taxon>Methanothermobacter</taxon>
    </lineage>
</organism>
<dbReference type="AlphaFoldDB" id="A0A371NES7"/>